<dbReference type="Pfam" id="PF00155">
    <property type="entry name" value="Aminotran_1_2"/>
    <property type="match status" value="1"/>
</dbReference>
<dbReference type="EC" id="2.3.1.47" evidence="5"/>
<dbReference type="STRING" id="32024.GCA_000788295_00773"/>
<dbReference type="OrthoDB" id="9807157at2"/>
<evidence type="ECO:0000256" key="1">
    <source>
        <dbReference type="ARBA" id="ARBA00001933"/>
    </source>
</evidence>
<keyword evidence="5" id="KW-0012">Acyltransferase</keyword>
<keyword evidence="2 5" id="KW-0808">Transferase</keyword>
<sequence length="365" mass="41561">MFDIEYAKNNDNFRELKHSQSVCKFIYLDGKKLLNLGSNDYLGIATNKTLRDEFLEISKNKDYFFGSGASRLVYTSSDEFNKLESYFEQRFCGKKATIFNTGYCANLSCISALNGKQTLFLCDKLIHASMIDALKISKAKFKRYEHNNYEMLNDLLLKNYSKFDEMIILSESVFSMDGDSADIRHLCELKKEYKNVKLYIDEAHSFFVRNELGNAHKLGLDKDIDFLLVTLGKGIGSSGAVILSNAFYKDIFVNSARSLIFSTAIPSICVAWTNFILSKDFSLTRQNLEQNIAYLGLNGSHIQPFLTYENSKTLELSKKLIQNGYFIPAIRPPTVAPNTSRLRISLRGDVEKSELKMLKEILYAS</sequence>
<dbReference type="Proteomes" id="UP000254920">
    <property type="component" value="Unassembled WGS sequence"/>
</dbReference>
<reference evidence="5 6" key="1">
    <citation type="submission" date="2018-06" db="EMBL/GenBank/DDBJ databases">
        <authorList>
            <consortium name="Pathogen Informatics"/>
            <person name="Doyle S."/>
        </authorList>
    </citation>
    <scope>NUCLEOTIDE SEQUENCE [LARGE SCALE GENOMIC DNA]</scope>
    <source>
        <strain evidence="5 6">NCTC12475</strain>
    </source>
</reference>
<dbReference type="Gene3D" id="3.40.640.10">
    <property type="entry name" value="Type I PLP-dependent aspartate aminotransferase-like (Major domain)"/>
    <property type="match status" value="1"/>
</dbReference>
<dbReference type="RefSeq" id="WP_089182192.1">
    <property type="nucleotide sequence ID" value="NZ_CP043427.1"/>
</dbReference>
<keyword evidence="6" id="KW-1185">Reference proteome</keyword>
<dbReference type="GO" id="GO:0009102">
    <property type="term" value="P:biotin biosynthetic process"/>
    <property type="evidence" value="ECO:0007669"/>
    <property type="project" value="TreeGrafter"/>
</dbReference>
<keyword evidence="3" id="KW-0663">Pyridoxal phosphate</keyword>
<evidence type="ECO:0000313" key="6">
    <source>
        <dbReference type="Proteomes" id="UP000254920"/>
    </source>
</evidence>
<dbReference type="GO" id="GO:0008710">
    <property type="term" value="F:8-amino-7-oxononanoate synthase activity"/>
    <property type="evidence" value="ECO:0007669"/>
    <property type="project" value="UniProtKB-EC"/>
</dbReference>
<dbReference type="GeneID" id="93090333"/>
<gene>
    <name evidence="5" type="primary">bioF</name>
    <name evidence="5" type="ORF">NCTC12475_01695</name>
</gene>
<dbReference type="PANTHER" id="PTHR13693">
    <property type="entry name" value="CLASS II AMINOTRANSFERASE/8-AMINO-7-OXONONANOATE SYNTHASE"/>
    <property type="match status" value="1"/>
</dbReference>
<dbReference type="InterPro" id="IPR015422">
    <property type="entry name" value="PyrdxlP-dep_Trfase_small"/>
</dbReference>
<accession>A0A381DLB4</accession>
<proteinExistence type="predicted"/>
<evidence type="ECO:0000259" key="4">
    <source>
        <dbReference type="Pfam" id="PF00155"/>
    </source>
</evidence>
<dbReference type="GO" id="GO:0030170">
    <property type="term" value="F:pyridoxal phosphate binding"/>
    <property type="evidence" value="ECO:0007669"/>
    <property type="project" value="InterPro"/>
</dbReference>
<evidence type="ECO:0000256" key="2">
    <source>
        <dbReference type="ARBA" id="ARBA00022679"/>
    </source>
</evidence>
<dbReference type="PANTHER" id="PTHR13693:SF100">
    <property type="entry name" value="8-AMINO-7-OXONONANOATE SYNTHASE"/>
    <property type="match status" value="1"/>
</dbReference>
<dbReference type="EMBL" id="UFVD01000001">
    <property type="protein sequence ID" value="SUX11469.1"/>
    <property type="molecule type" value="Genomic_DNA"/>
</dbReference>
<evidence type="ECO:0000313" key="5">
    <source>
        <dbReference type="EMBL" id="SUX11469.1"/>
    </source>
</evidence>
<dbReference type="SUPFAM" id="SSF53383">
    <property type="entry name" value="PLP-dependent transferases"/>
    <property type="match status" value="1"/>
</dbReference>
<feature type="domain" description="Aminotransferase class I/classII large" evidence="4">
    <location>
        <begin position="32"/>
        <end position="357"/>
    </location>
</feature>
<organism evidence="5 6">
    <name type="scientific">Campylobacter sputorum subsp. sputorum</name>
    <dbReference type="NCBI Taxonomy" id="32024"/>
    <lineage>
        <taxon>Bacteria</taxon>
        <taxon>Pseudomonadati</taxon>
        <taxon>Campylobacterota</taxon>
        <taxon>Epsilonproteobacteria</taxon>
        <taxon>Campylobacterales</taxon>
        <taxon>Campylobacteraceae</taxon>
        <taxon>Campylobacter</taxon>
    </lineage>
</organism>
<dbReference type="InterPro" id="IPR050087">
    <property type="entry name" value="AON_synthase_class-II"/>
</dbReference>
<comment type="cofactor">
    <cofactor evidence="1">
        <name>pyridoxal 5'-phosphate</name>
        <dbReference type="ChEBI" id="CHEBI:597326"/>
    </cofactor>
</comment>
<dbReference type="AlphaFoldDB" id="A0A381DLB4"/>
<dbReference type="InterPro" id="IPR004839">
    <property type="entry name" value="Aminotransferase_I/II_large"/>
</dbReference>
<dbReference type="Gene3D" id="3.90.1150.10">
    <property type="entry name" value="Aspartate Aminotransferase, domain 1"/>
    <property type="match status" value="1"/>
</dbReference>
<dbReference type="InterPro" id="IPR015421">
    <property type="entry name" value="PyrdxlP-dep_Trfase_major"/>
</dbReference>
<evidence type="ECO:0000256" key="3">
    <source>
        <dbReference type="ARBA" id="ARBA00022898"/>
    </source>
</evidence>
<name>A0A381DLB4_9BACT</name>
<dbReference type="InterPro" id="IPR015424">
    <property type="entry name" value="PyrdxlP-dep_Trfase"/>
</dbReference>
<protein>
    <submittedName>
        <fullName evidence="5">8-amino-7-oxononanoate synthase</fullName>
        <ecNumber evidence="5">2.3.1.47</ecNumber>
    </submittedName>
</protein>